<dbReference type="EMBL" id="VOIH02000006">
    <property type="protein sequence ID" value="KAF3445182.1"/>
    <property type="molecule type" value="Genomic_DNA"/>
</dbReference>
<sequence length="206" mass="22823">MPSKLPFFTSFMEKTSKPRSGTGTTRESDVVKAAAWAWYQHGSGSEAKSMLECDVKRSHHVSTPSRYKLEAIRIAKESSVGSITPNAVHRAASDLLDTYEIESISRKLDGLIESSGGDRHSVSKRFLPVRYGGDHGLKDVSAEGETMKKKKKKLMKGFWLRHAVACGTREDVVETRALGDGRPRPEKSAVPVVRMANCRPRANHAW</sequence>
<dbReference type="AlphaFoldDB" id="A0A8K0H3Q0"/>
<accession>A0A8K0H3Q0</accession>
<protein>
    <submittedName>
        <fullName evidence="1">Uncharacterized protein</fullName>
    </submittedName>
</protein>
<dbReference type="Proteomes" id="UP000796880">
    <property type="component" value="Unassembled WGS sequence"/>
</dbReference>
<organism evidence="1 2">
    <name type="scientific">Rhamnella rubrinervis</name>
    <dbReference type="NCBI Taxonomy" id="2594499"/>
    <lineage>
        <taxon>Eukaryota</taxon>
        <taxon>Viridiplantae</taxon>
        <taxon>Streptophyta</taxon>
        <taxon>Embryophyta</taxon>
        <taxon>Tracheophyta</taxon>
        <taxon>Spermatophyta</taxon>
        <taxon>Magnoliopsida</taxon>
        <taxon>eudicotyledons</taxon>
        <taxon>Gunneridae</taxon>
        <taxon>Pentapetalae</taxon>
        <taxon>rosids</taxon>
        <taxon>fabids</taxon>
        <taxon>Rosales</taxon>
        <taxon>Rhamnaceae</taxon>
        <taxon>rhamnoid group</taxon>
        <taxon>Rhamneae</taxon>
        <taxon>Rhamnella</taxon>
    </lineage>
</organism>
<dbReference type="PANTHER" id="PTHR34665">
    <property type="entry name" value="DUF3741 DOMAIN-CONTAINING PROTEIN"/>
    <property type="match status" value="1"/>
</dbReference>
<reference evidence="1" key="1">
    <citation type="submission" date="2020-03" db="EMBL/GenBank/DDBJ databases">
        <title>A high-quality chromosome-level genome assembly of a woody plant with both climbing and erect habits, Rhamnella rubrinervis.</title>
        <authorList>
            <person name="Lu Z."/>
            <person name="Yang Y."/>
            <person name="Zhu X."/>
            <person name="Sun Y."/>
        </authorList>
    </citation>
    <scope>NUCLEOTIDE SEQUENCE</scope>
    <source>
        <strain evidence="1">BYM</strain>
        <tissue evidence="1">Leaf</tissue>
    </source>
</reference>
<gene>
    <name evidence="1" type="ORF">FNV43_RR14876</name>
</gene>
<evidence type="ECO:0000313" key="1">
    <source>
        <dbReference type="EMBL" id="KAF3445182.1"/>
    </source>
</evidence>
<keyword evidence="2" id="KW-1185">Reference proteome</keyword>
<dbReference type="PANTHER" id="PTHR34665:SF4">
    <property type="entry name" value="DUF3741 DOMAIN-CONTAINING PROTEIN"/>
    <property type="match status" value="1"/>
</dbReference>
<proteinExistence type="predicted"/>
<name>A0A8K0H3Q0_9ROSA</name>
<evidence type="ECO:0000313" key="2">
    <source>
        <dbReference type="Proteomes" id="UP000796880"/>
    </source>
</evidence>
<comment type="caution">
    <text evidence="1">The sequence shown here is derived from an EMBL/GenBank/DDBJ whole genome shotgun (WGS) entry which is preliminary data.</text>
</comment>
<dbReference type="OrthoDB" id="1880786at2759"/>